<dbReference type="PANTHER" id="PTHR31115">
    <property type="entry name" value="OS05G0107300 PROTEIN"/>
    <property type="match status" value="1"/>
</dbReference>
<feature type="compositionally biased region" description="Basic and acidic residues" evidence="1">
    <location>
        <begin position="173"/>
        <end position="183"/>
    </location>
</feature>
<accession>A0A2K1ITF7</accession>
<feature type="compositionally biased region" description="Polar residues" evidence="1">
    <location>
        <begin position="244"/>
        <end position="254"/>
    </location>
</feature>
<gene>
    <name evidence="3" type="primary">LOC112273349</name>
    <name evidence="2" type="ORF">PHYPA_024502</name>
</gene>
<feature type="compositionally biased region" description="Polar residues" evidence="1">
    <location>
        <begin position="431"/>
        <end position="446"/>
    </location>
</feature>
<feature type="region of interest" description="Disordered" evidence="1">
    <location>
        <begin position="663"/>
        <end position="719"/>
    </location>
</feature>
<feature type="compositionally biased region" description="Basic and acidic residues" evidence="1">
    <location>
        <begin position="1199"/>
        <end position="1213"/>
    </location>
</feature>
<feature type="compositionally biased region" description="Gly residues" evidence="1">
    <location>
        <begin position="209"/>
        <end position="219"/>
    </location>
</feature>
<feature type="region of interest" description="Disordered" evidence="1">
    <location>
        <begin position="105"/>
        <end position="124"/>
    </location>
</feature>
<dbReference type="PANTHER" id="PTHR31115:SF3">
    <property type="entry name" value="EXPRESSED PROTEIN"/>
    <property type="match status" value="1"/>
</dbReference>
<protein>
    <submittedName>
        <fullName evidence="2 3">Uncharacterized protein</fullName>
    </submittedName>
</protein>
<dbReference type="Gramene" id="Pp3c20_610V3.5">
    <property type="protein sequence ID" value="Pp3c20_610V3.5"/>
    <property type="gene ID" value="Pp3c20_610"/>
</dbReference>
<dbReference type="GeneID" id="112273349"/>
<reference evidence="2 4" key="1">
    <citation type="journal article" date="2008" name="Science">
        <title>The Physcomitrella genome reveals evolutionary insights into the conquest of land by plants.</title>
        <authorList>
            <person name="Rensing S."/>
            <person name="Lang D."/>
            <person name="Zimmer A."/>
            <person name="Terry A."/>
            <person name="Salamov A."/>
            <person name="Shapiro H."/>
            <person name="Nishiyama T."/>
            <person name="Perroud P.-F."/>
            <person name="Lindquist E."/>
            <person name="Kamisugi Y."/>
            <person name="Tanahashi T."/>
            <person name="Sakakibara K."/>
            <person name="Fujita T."/>
            <person name="Oishi K."/>
            <person name="Shin-I T."/>
            <person name="Kuroki Y."/>
            <person name="Toyoda A."/>
            <person name="Suzuki Y."/>
            <person name="Hashimoto A."/>
            <person name="Yamaguchi K."/>
            <person name="Sugano A."/>
            <person name="Kohara Y."/>
            <person name="Fujiyama A."/>
            <person name="Anterola A."/>
            <person name="Aoki S."/>
            <person name="Ashton N."/>
            <person name="Barbazuk W.B."/>
            <person name="Barker E."/>
            <person name="Bennetzen J."/>
            <person name="Bezanilla M."/>
            <person name="Blankenship R."/>
            <person name="Cho S.H."/>
            <person name="Dutcher S."/>
            <person name="Estelle M."/>
            <person name="Fawcett J.A."/>
            <person name="Gundlach H."/>
            <person name="Hanada K."/>
            <person name="Heyl A."/>
            <person name="Hicks K.A."/>
            <person name="Hugh J."/>
            <person name="Lohr M."/>
            <person name="Mayer K."/>
            <person name="Melkozernov A."/>
            <person name="Murata T."/>
            <person name="Nelson D."/>
            <person name="Pils B."/>
            <person name="Prigge M."/>
            <person name="Reiss B."/>
            <person name="Renner T."/>
            <person name="Rombauts S."/>
            <person name="Rushton P."/>
            <person name="Sanderfoot A."/>
            <person name="Schween G."/>
            <person name="Shiu S.-H."/>
            <person name="Stueber K."/>
            <person name="Theodoulou F.L."/>
            <person name="Tu H."/>
            <person name="Van de Peer Y."/>
            <person name="Verrier P.J."/>
            <person name="Waters E."/>
            <person name="Wood A."/>
            <person name="Yang L."/>
            <person name="Cove D."/>
            <person name="Cuming A."/>
            <person name="Hasebe M."/>
            <person name="Lucas S."/>
            <person name="Mishler D.B."/>
            <person name="Reski R."/>
            <person name="Grigoriev I."/>
            <person name="Quatrano R.S."/>
            <person name="Boore J.L."/>
        </authorList>
    </citation>
    <scope>NUCLEOTIDE SEQUENCE [LARGE SCALE GENOMIC DNA]</scope>
    <source>
        <strain evidence="3 4">cv. Gransden 2004</strain>
    </source>
</reference>
<dbReference type="Proteomes" id="UP000006727">
    <property type="component" value="Chromosome 20"/>
</dbReference>
<dbReference type="Gramene" id="Pp3c20_610V3.1">
    <property type="protein sequence ID" value="Pp3c20_610V3.1"/>
    <property type="gene ID" value="Pp3c20_610"/>
</dbReference>
<feature type="region of interest" description="Disordered" evidence="1">
    <location>
        <begin position="306"/>
        <end position="350"/>
    </location>
</feature>
<feature type="region of interest" description="Disordered" evidence="1">
    <location>
        <begin position="170"/>
        <end position="294"/>
    </location>
</feature>
<keyword evidence="4" id="KW-1185">Reference proteome</keyword>
<dbReference type="RefSeq" id="XP_024357781.1">
    <property type="nucleotide sequence ID" value="XM_024502013.2"/>
</dbReference>
<dbReference type="FunCoup" id="A0A2K1ITF7">
    <property type="interactions" value="3138"/>
</dbReference>
<dbReference type="Pfam" id="PF10198">
    <property type="entry name" value="Ada3"/>
    <property type="match status" value="1"/>
</dbReference>
<feature type="region of interest" description="Disordered" evidence="1">
    <location>
        <begin position="425"/>
        <end position="501"/>
    </location>
</feature>
<feature type="compositionally biased region" description="Basic and acidic residues" evidence="1">
    <location>
        <begin position="328"/>
        <end position="341"/>
    </location>
</feature>
<dbReference type="Gramene" id="Pp3c20_610V3.2">
    <property type="protein sequence ID" value="Pp3c20_610V3.2"/>
    <property type="gene ID" value="Pp3c20_610"/>
</dbReference>
<dbReference type="EnsemblPlants" id="Pp3c20_610V3.2">
    <property type="protein sequence ID" value="Pp3c20_610V3.2"/>
    <property type="gene ID" value="Pp3c20_610"/>
</dbReference>
<name>A0A2K1ITF7_PHYPA</name>
<dbReference type="EnsemblPlants" id="Pp3c20_610V3.1">
    <property type="protein sequence ID" value="Pp3c20_610V3.1"/>
    <property type="gene ID" value="Pp3c20_610"/>
</dbReference>
<reference evidence="3" key="3">
    <citation type="submission" date="2020-12" db="UniProtKB">
        <authorList>
            <consortium name="EnsemblPlants"/>
        </authorList>
    </citation>
    <scope>IDENTIFICATION</scope>
</reference>
<dbReference type="Gramene" id="Pp3c20_610V3.3">
    <property type="protein sequence ID" value="Pp3c20_610V3.3"/>
    <property type="gene ID" value="Pp3c20_610"/>
</dbReference>
<dbReference type="EMBL" id="ABEU02000020">
    <property type="protein sequence ID" value="PNR32560.1"/>
    <property type="molecule type" value="Genomic_DNA"/>
</dbReference>
<organism evidence="2">
    <name type="scientific">Physcomitrium patens</name>
    <name type="common">Spreading-leaved earth moss</name>
    <name type="synonym">Physcomitrella patens</name>
    <dbReference type="NCBI Taxonomy" id="3218"/>
    <lineage>
        <taxon>Eukaryota</taxon>
        <taxon>Viridiplantae</taxon>
        <taxon>Streptophyta</taxon>
        <taxon>Embryophyta</taxon>
        <taxon>Bryophyta</taxon>
        <taxon>Bryophytina</taxon>
        <taxon>Bryopsida</taxon>
        <taxon>Funariidae</taxon>
        <taxon>Funariales</taxon>
        <taxon>Funariaceae</taxon>
        <taxon>Physcomitrium</taxon>
    </lineage>
</organism>
<feature type="compositionally biased region" description="Low complexity" evidence="1">
    <location>
        <begin position="198"/>
        <end position="208"/>
    </location>
</feature>
<sequence length="1351" mass="145009">MSVAPLWCRGGRMASIQRLDSSNLSSADAVLEDIGGVPHRNFGAILDKFHSFRDGHESRATGAGGSPSSHGEASVLTSVLFLESVSLPNAKSNAQVELRRAMNAVSGHQSNDTSLGSLQSKPLEGCSGEEVKRMRTGLLEGVSRAKERVRHLSEAVIKLDRFLYAMQSRKRNRLESVSHDRNSLGRGQRGASSGHLTKSSIRWSSSSGEGSGLQKGGGYKSKSGMINKRMRTSLADARPEGRPSNLSVQRSSGVQERERECPRLSSFTTTHSDENERVSVGGGGRYEKTKMKGRRSATIKAEAVMVGSASGGTDEEREHKGSALHHRGAVDGRSRPSEGHGYRSVPSGPVHGTLSVQRAEAVLHMGNSGSIRGGNKVEVDGSSQGVGKVDRSILSERDRVNVKMGVKLVSRDEVRVAGPGVMPKAKRSNLVAGSNQAGHLGRSSSVIDIREKASVMTSPTKVPVPSGALNRKGSAPSRSSSPPVASWGSSRPQKVARARRVNLNPPLSISVLEKEEADGGVNAGHGLRDASVAGAALSARAMPLGAVGGSTFAKRSSVGQSSGSIKAQSERVSVAVVSVECVDEVAKSKERSRKREAEEGERKANGGKEKTGSVLATIKKEMTFAEEGGGADGVRRHGRTGRVPVTPRLVAVSSSFEKVEVSPVNTKSTRSGRAAVETKLGGVGRPGSKKGSADRKTSARPRRLLGNVGSEMTEDDDDHEQLSRAVQQAVEFSASACSNTFWRQAEPYFSCVTSDDLSFLHRRMAVLGESNAMSQSQSLEGAVKSAVISDRPLGGDDVKDLIQTKEQSWKYRNFRRGSSRQWYNKVFPLSQLLLSAFISERQDDGSEIVYEEVCVDQNSNSRLPPSTHTEMDMDVDSAKPVSEWSSTGARQEGYSEGLPMSGGQGCQAWDEDQDGEDIVLVNDGDESAGSDWGNDAEVVGRDVDAGCGRVIENWSVEWEEQYGRMNLDDRLAVELTSIGLLPVHVDDHEDDDIGEELRRLEIQLSEQVSSNMEHLCRLESAVVKNRAVEERAREKLAMDRLVESACKKKSGGRSSKGAAAKVARAAALAFAKRVLIRVQNFEAGHSCIIDPELRERLFCVSPSPVDVSVDVTMDPIKAGGAGAVSSEGMTSLGAVESGRGSYDGQSAAVDCGHLKDGDWTSRAREREAFLEDVSDVSGYTSTRDVNSFCSNGFGGIKGKRSERERDGKGKDVGSRPGQSNSKGERKMKTKLRQKTGPLLRSVQGLVPRAAEQHFGKARLLDEGHSAAADSHVAKDEVMSSLPAFQEAAMEAEGQIDLSAIPLPGMEEMNMAQADMGTWLDFDLEDPLQQTDDFLMGLDVPMDDLSGLHMMM</sequence>
<evidence type="ECO:0000256" key="1">
    <source>
        <dbReference type="SAM" id="MobiDB-lite"/>
    </source>
</evidence>
<feature type="region of interest" description="Disordered" evidence="1">
    <location>
        <begin position="588"/>
        <end position="612"/>
    </location>
</feature>
<dbReference type="STRING" id="3218.A0A2K1ITF7"/>
<feature type="compositionally biased region" description="Low complexity" evidence="1">
    <location>
        <begin position="473"/>
        <end position="491"/>
    </location>
</feature>
<evidence type="ECO:0000313" key="4">
    <source>
        <dbReference type="Proteomes" id="UP000006727"/>
    </source>
</evidence>
<dbReference type="PaxDb" id="3218-PP1S334_16V6.1"/>
<feature type="region of interest" description="Disordered" evidence="1">
    <location>
        <begin position="1195"/>
        <end position="1236"/>
    </location>
</feature>
<feature type="compositionally biased region" description="Polar residues" evidence="1">
    <location>
        <begin position="106"/>
        <end position="120"/>
    </location>
</feature>
<reference evidence="2 4" key="2">
    <citation type="journal article" date="2018" name="Plant J.">
        <title>The Physcomitrella patens chromosome-scale assembly reveals moss genome structure and evolution.</title>
        <authorList>
            <person name="Lang D."/>
            <person name="Ullrich K.K."/>
            <person name="Murat F."/>
            <person name="Fuchs J."/>
            <person name="Jenkins J."/>
            <person name="Haas F.B."/>
            <person name="Piednoel M."/>
            <person name="Gundlach H."/>
            <person name="Van Bel M."/>
            <person name="Meyberg R."/>
            <person name="Vives C."/>
            <person name="Morata J."/>
            <person name="Symeonidi A."/>
            <person name="Hiss M."/>
            <person name="Muchero W."/>
            <person name="Kamisugi Y."/>
            <person name="Saleh O."/>
            <person name="Blanc G."/>
            <person name="Decker E.L."/>
            <person name="van Gessel N."/>
            <person name="Grimwood J."/>
            <person name="Hayes R.D."/>
            <person name="Graham S.W."/>
            <person name="Gunter L.E."/>
            <person name="McDaniel S.F."/>
            <person name="Hoernstein S.N.W."/>
            <person name="Larsson A."/>
            <person name="Li F.W."/>
            <person name="Perroud P.F."/>
            <person name="Phillips J."/>
            <person name="Ranjan P."/>
            <person name="Rokshar D.S."/>
            <person name="Rothfels C.J."/>
            <person name="Schneider L."/>
            <person name="Shu S."/>
            <person name="Stevenson D.W."/>
            <person name="Thummler F."/>
            <person name="Tillich M."/>
            <person name="Villarreal Aguilar J.C."/>
            <person name="Widiez T."/>
            <person name="Wong G.K."/>
            <person name="Wymore A."/>
            <person name="Zhang Y."/>
            <person name="Zimmer A.D."/>
            <person name="Quatrano R.S."/>
            <person name="Mayer K.F.X."/>
            <person name="Goodstein D."/>
            <person name="Casacuberta J.M."/>
            <person name="Vandepoele K."/>
            <person name="Reski R."/>
            <person name="Cuming A.C."/>
            <person name="Tuskan G.A."/>
            <person name="Maumus F."/>
            <person name="Salse J."/>
            <person name="Schmutz J."/>
            <person name="Rensing S.A."/>
        </authorList>
    </citation>
    <scope>NUCLEOTIDE SEQUENCE [LARGE SCALE GENOMIC DNA]</scope>
    <source>
        <strain evidence="3 4">cv. Gransden 2004</strain>
    </source>
</reference>
<dbReference type="EnsemblPlants" id="Pp3c20_610V3.5">
    <property type="protein sequence ID" value="Pp3c20_610V3.5"/>
    <property type="gene ID" value="Pp3c20_610"/>
</dbReference>
<feature type="compositionally biased region" description="Basic and acidic residues" evidence="1">
    <location>
        <begin position="588"/>
        <end position="611"/>
    </location>
</feature>
<dbReference type="InterPro" id="IPR019340">
    <property type="entry name" value="Histone_AcTrfase_su3"/>
</dbReference>
<dbReference type="EnsemblPlants" id="Pp3c20_610V3.3">
    <property type="protein sequence ID" value="Pp3c20_610V3.3"/>
    <property type="gene ID" value="Pp3c20_610"/>
</dbReference>
<proteinExistence type="predicted"/>
<evidence type="ECO:0000313" key="2">
    <source>
        <dbReference type="EMBL" id="PNR32560.1"/>
    </source>
</evidence>
<evidence type="ECO:0000313" key="3">
    <source>
        <dbReference type="EnsemblPlants" id="Pp3c20_610V3.1"/>
    </source>
</evidence>